<dbReference type="EMBL" id="CP096205">
    <property type="protein sequence ID" value="UPQ80294.1"/>
    <property type="molecule type" value="Genomic_DNA"/>
</dbReference>
<organism evidence="3 4">
    <name type="scientific">Flavobacterium azooxidireducens</name>
    <dbReference type="NCBI Taxonomy" id="1871076"/>
    <lineage>
        <taxon>Bacteria</taxon>
        <taxon>Pseudomonadati</taxon>
        <taxon>Bacteroidota</taxon>
        <taxon>Flavobacteriia</taxon>
        <taxon>Flavobacteriales</taxon>
        <taxon>Flavobacteriaceae</taxon>
        <taxon>Flavobacterium</taxon>
    </lineage>
</organism>
<keyword evidence="1" id="KW-0378">Hydrolase</keyword>
<dbReference type="Pfam" id="PF03629">
    <property type="entry name" value="SASA"/>
    <property type="match status" value="2"/>
</dbReference>
<dbReference type="Proteomes" id="UP000830583">
    <property type="component" value="Chromosome"/>
</dbReference>
<reference evidence="3" key="1">
    <citation type="submission" date="2022-04" db="EMBL/GenBank/DDBJ databases">
        <title>Consumption of N2O by Flavobacterium azooxidireducens sp. nov. isolated from Decomposing Leaf Litter of Phragmites australis (Cav.).</title>
        <authorList>
            <person name="Behrendt U."/>
            <person name="Spanner T."/>
            <person name="Augustin J."/>
            <person name="Horn M.A."/>
            <person name="Kolb S."/>
            <person name="Ulrich A."/>
        </authorList>
    </citation>
    <scope>NUCLEOTIDE SEQUENCE</scope>
    <source>
        <strain evidence="3">IGB 4-14</strain>
    </source>
</reference>
<keyword evidence="4" id="KW-1185">Reference proteome</keyword>
<name>A0ABY4KIC0_9FLAO</name>
<dbReference type="RefSeq" id="WP_248436121.1">
    <property type="nucleotide sequence ID" value="NZ_CP096205.1"/>
</dbReference>
<dbReference type="InterPro" id="IPR008979">
    <property type="entry name" value="Galactose-bd-like_sf"/>
</dbReference>
<dbReference type="InterPro" id="IPR036514">
    <property type="entry name" value="SGNH_hydro_sf"/>
</dbReference>
<evidence type="ECO:0000256" key="1">
    <source>
        <dbReference type="ARBA" id="ARBA00022801"/>
    </source>
</evidence>
<accession>A0ABY4KIC0</accession>
<dbReference type="PANTHER" id="PTHR22901:SF0">
    <property type="entry name" value="SIALATE O-ACETYLESTERASE"/>
    <property type="match status" value="1"/>
</dbReference>
<dbReference type="SUPFAM" id="SSF52266">
    <property type="entry name" value="SGNH hydrolase"/>
    <property type="match status" value="1"/>
</dbReference>
<dbReference type="PANTHER" id="PTHR22901">
    <property type="entry name" value="SIALATE O-ACETYLESTERASE"/>
    <property type="match status" value="1"/>
</dbReference>
<dbReference type="InterPro" id="IPR039329">
    <property type="entry name" value="SIAE"/>
</dbReference>
<feature type="domain" description="Sialate O-acetylesterase" evidence="2">
    <location>
        <begin position="413"/>
        <end position="518"/>
    </location>
</feature>
<proteinExistence type="predicted"/>
<evidence type="ECO:0000259" key="2">
    <source>
        <dbReference type="Pfam" id="PF03629"/>
    </source>
</evidence>
<dbReference type="SUPFAM" id="SSF49785">
    <property type="entry name" value="Galactose-binding domain-like"/>
    <property type="match status" value="1"/>
</dbReference>
<evidence type="ECO:0000313" key="4">
    <source>
        <dbReference type="Proteomes" id="UP000830583"/>
    </source>
</evidence>
<sequence length="645" mass="72769">MKIFILVVLFFSNEIYAEVKLASIFADNMVLQRDVKIPIWGWAAVNEHITVQFHNQSKSTKADHNGKWIVYLDKENAGGPFVLTVKGKNTIQIKNILVGEVWICSGQSNMEWTVGQAENATEEIASANFSTIRHIKMPKEVNSQPNSDFKTTPWEVCSPQTVENFTAVGYFFAKELTQEVAIPIGLINASWGGTNIETWISKQGFESEAEFREMIQTMPKINLDSLLKLKIESAEKQIESIQNAKLDSKKAASFNLVDVNDSTWPEMQQPGIWETQQLGNFDGVVWLRKQFILENTTNAIVLEIPAIDDNDITYVNGIKIGQTNGWDKKRTYQIPAEILKTGQNTIAIRIEDNGGGGGIHGDENELKLTVQNKEIPLAGKWKFQVESIKNSINENDFPSLCYNAMIHPLIPFAFKGVLWYQGESNAARAYQYRKAFPLLIHDWRQKWQTDFPFYFVQLATFTTAGNSNQGCDWAELREAQTQTLALKNTGMVVTTDIGDPTDIHPKNKQTVGKRLSNIALHHLHQKNKIHNGPTFQSFQKNENQLIITFQNTGKGLTTTNDYGFVNGFEIAGQDQHFHTAKAYIKNNKIIVSSDKVPNPVAVRFGWIGDASHCNLFNIEGFPAVPFRSDDWKISTETVKYTISTH</sequence>
<dbReference type="Gene3D" id="3.40.50.1110">
    <property type="entry name" value="SGNH hydrolase"/>
    <property type="match status" value="2"/>
</dbReference>
<protein>
    <submittedName>
        <fullName evidence="3">Sialate O-acetylesterase</fullName>
    </submittedName>
</protein>
<feature type="domain" description="Sialate O-acetylesterase" evidence="2">
    <location>
        <begin position="100"/>
        <end position="219"/>
    </location>
</feature>
<gene>
    <name evidence="3" type="ORF">M0M57_05515</name>
</gene>
<evidence type="ECO:0000313" key="3">
    <source>
        <dbReference type="EMBL" id="UPQ80294.1"/>
    </source>
</evidence>
<dbReference type="InterPro" id="IPR005181">
    <property type="entry name" value="SASA"/>
</dbReference>